<comment type="caution">
    <text evidence="3">The sequence shown here is derived from an EMBL/GenBank/DDBJ whole genome shotgun (WGS) entry which is preliminary data.</text>
</comment>
<dbReference type="InterPro" id="IPR006311">
    <property type="entry name" value="TAT_signal"/>
</dbReference>
<dbReference type="STRING" id="1817867.A3F83_13410"/>
<name>A0A1F5YM06_9BACT</name>
<dbReference type="InterPro" id="IPR050312">
    <property type="entry name" value="IolE/XylAMocC-like"/>
</dbReference>
<reference evidence="3 4" key="1">
    <citation type="journal article" date="2016" name="Nat. Commun.">
        <title>Thousands of microbial genomes shed light on interconnected biogeochemical processes in an aquifer system.</title>
        <authorList>
            <person name="Anantharaman K."/>
            <person name="Brown C.T."/>
            <person name="Hug L.A."/>
            <person name="Sharon I."/>
            <person name="Castelle C.J."/>
            <person name="Probst A.J."/>
            <person name="Thomas B.C."/>
            <person name="Singh A."/>
            <person name="Wilkins M.J."/>
            <person name="Karaoz U."/>
            <person name="Brodie E.L."/>
            <person name="Williams K.H."/>
            <person name="Hubbard S.S."/>
            <person name="Banfield J.F."/>
        </authorList>
    </citation>
    <scope>NUCLEOTIDE SEQUENCE [LARGE SCALE GENOMIC DNA]</scope>
</reference>
<dbReference type="InterPro" id="IPR036237">
    <property type="entry name" value="Xyl_isomerase-like_sf"/>
</dbReference>
<evidence type="ECO:0000259" key="2">
    <source>
        <dbReference type="Pfam" id="PF01261"/>
    </source>
</evidence>
<accession>A0A1F5YM06</accession>
<evidence type="ECO:0000256" key="1">
    <source>
        <dbReference type="SAM" id="SignalP"/>
    </source>
</evidence>
<dbReference type="Proteomes" id="UP000179129">
    <property type="component" value="Unassembled WGS sequence"/>
</dbReference>
<proteinExistence type="predicted"/>
<evidence type="ECO:0000313" key="4">
    <source>
        <dbReference type="Proteomes" id="UP000179129"/>
    </source>
</evidence>
<feature type="domain" description="Xylose isomerase-like TIM barrel" evidence="2">
    <location>
        <begin position="71"/>
        <end position="289"/>
    </location>
</feature>
<dbReference type="PANTHER" id="PTHR12110:SF53">
    <property type="entry name" value="BLR5974 PROTEIN"/>
    <property type="match status" value="1"/>
</dbReference>
<organism evidence="3 4">
    <name type="scientific">Candidatus Glassbacteria bacterium RIFCSPLOWO2_12_FULL_58_11</name>
    <dbReference type="NCBI Taxonomy" id="1817867"/>
    <lineage>
        <taxon>Bacteria</taxon>
        <taxon>Candidatus Glassiibacteriota</taxon>
    </lineage>
</organism>
<dbReference type="SUPFAM" id="SSF51658">
    <property type="entry name" value="Xylose isomerase-like"/>
    <property type="match status" value="1"/>
</dbReference>
<feature type="chain" id="PRO_5009522510" description="Xylose isomerase-like TIM barrel domain-containing protein" evidence="1">
    <location>
        <begin position="33"/>
        <end position="302"/>
    </location>
</feature>
<dbReference type="PROSITE" id="PS51318">
    <property type="entry name" value="TAT"/>
    <property type="match status" value="1"/>
</dbReference>
<gene>
    <name evidence="3" type="ORF">A3F83_13410</name>
</gene>
<feature type="signal peptide" evidence="1">
    <location>
        <begin position="1"/>
        <end position="32"/>
    </location>
</feature>
<dbReference type="Pfam" id="PF01261">
    <property type="entry name" value="AP_endonuc_2"/>
    <property type="match status" value="1"/>
</dbReference>
<dbReference type="PANTHER" id="PTHR12110">
    <property type="entry name" value="HYDROXYPYRUVATE ISOMERASE"/>
    <property type="match status" value="1"/>
</dbReference>
<dbReference type="InterPro" id="IPR013022">
    <property type="entry name" value="Xyl_isomerase-like_TIM-brl"/>
</dbReference>
<protein>
    <recommendedName>
        <fullName evidence="2">Xylose isomerase-like TIM barrel domain-containing protein</fullName>
    </recommendedName>
</protein>
<dbReference type="AlphaFoldDB" id="A0A1F5YM06"/>
<dbReference type="Gene3D" id="3.20.20.150">
    <property type="entry name" value="Divalent-metal-dependent TIM barrel enzymes"/>
    <property type="match status" value="1"/>
</dbReference>
<sequence length="302" mass="34116">MVSRRSFLKSGLAAGTALAGLGAAASSLKAQAESTAGKKERFKISLAAWSLQPWFNKEWTNLDLPRIVREEFGLDGLEFVNSFFELPRYDYLKDLKKRADDYGVRLWLIMCDDDGDMSHNEKKEREIAVRQHHKWVDCAWFLGCQAIRGNARTQTPGTDDERVARCAESYHALCEYADQAGINVCVENHGGFSSLPDKLVSLVKQVDHPRFGTLPDFGNFPPEVDRYEATKMLVPYAKGISVKCTDFDENGNHPEWDLDRLVEISLASGYQGYLGIEAGSRHLKHRDNVKACKKLLQRHQYA</sequence>
<dbReference type="EMBL" id="MFIX01000223">
    <property type="protein sequence ID" value="OGG01134.1"/>
    <property type="molecule type" value="Genomic_DNA"/>
</dbReference>
<evidence type="ECO:0000313" key="3">
    <source>
        <dbReference type="EMBL" id="OGG01134.1"/>
    </source>
</evidence>
<keyword evidence="1" id="KW-0732">Signal</keyword>